<evidence type="ECO:0000256" key="6">
    <source>
        <dbReference type="ARBA" id="ARBA00022491"/>
    </source>
</evidence>
<comment type="similarity">
    <text evidence="3">Belongs to the RRM NELF-E family.</text>
</comment>
<evidence type="ECO:0000256" key="4">
    <source>
        <dbReference type="ARBA" id="ARBA00014464"/>
    </source>
</evidence>
<keyword evidence="7 13" id="KW-0694">RNA-binding</keyword>
<dbReference type="GO" id="GO:0034244">
    <property type="term" value="P:negative regulation of transcription elongation by RNA polymerase II"/>
    <property type="evidence" value="ECO:0007669"/>
    <property type="project" value="TreeGrafter"/>
</dbReference>
<evidence type="ECO:0000256" key="1">
    <source>
        <dbReference type="ARBA" id="ARBA00004123"/>
    </source>
</evidence>
<dbReference type="GO" id="GO:0003723">
    <property type="term" value="F:RNA binding"/>
    <property type="evidence" value="ECO:0007669"/>
    <property type="project" value="UniProtKB-UniRule"/>
</dbReference>
<evidence type="ECO:0000256" key="5">
    <source>
        <dbReference type="ARBA" id="ARBA00022454"/>
    </source>
</evidence>
<evidence type="ECO:0000256" key="2">
    <source>
        <dbReference type="ARBA" id="ARBA00004286"/>
    </source>
</evidence>
<keyword evidence="9" id="KW-0804">Transcription</keyword>
<evidence type="ECO:0000256" key="10">
    <source>
        <dbReference type="ARBA" id="ARBA00023242"/>
    </source>
</evidence>
<keyword evidence="5" id="KW-0158">Chromosome</keyword>
<evidence type="ECO:0000256" key="8">
    <source>
        <dbReference type="ARBA" id="ARBA00023015"/>
    </source>
</evidence>
<dbReference type="PROSITE" id="PS50102">
    <property type="entry name" value="RRM"/>
    <property type="match status" value="1"/>
</dbReference>
<dbReference type="PANTHER" id="PTHR17250:SF0">
    <property type="entry name" value="NEGATIVE ELONGATION FACTOR E"/>
    <property type="match status" value="1"/>
</dbReference>
<dbReference type="GO" id="GO:0003746">
    <property type="term" value="F:translation elongation factor activity"/>
    <property type="evidence" value="ECO:0007669"/>
    <property type="project" value="UniProtKB-KW"/>
</dbReference>
<evidence type="ECO:0000256" key="3">
    <source>
        <dbReference type="ARBA" id="ARBA00006120"/>
    </source>
</evidence>
<dbReference type="AlphaFoldDB" id="A0A6B2EEW7"/>
<accession>A0A6B2EEW7</accession>
<dbReference type="SMART" id="SM00360">
    <property type="entry name" value="RRM"/>
    <property type="match status" value="1"/>
</dbReference>
<comment type="function">
    <text evidence="11">Essential component of the NELF complex, a complex that negatively regulates the elongation of transcription by RNA polymerase II by RNA polymerase II. The NELF complex, which acts via an association with the DSIF complex, causes transcriptional pausing.</text>
</comment>
<dbReference type="InterPro" id="IPR012677">
    <property type="entry name" value="Nucleotide-bd_a/b_plait_sf"/>
</dbReference>
<dbReference type="EMBL" id="GIFK01003133">
    <property type="protein sequence ID" value="NBJ60836.1"/>
    <property type="molecule type" value="Transcribed_RNA"/>
</dbReference>
<feature type="region of interest" description="Disordered" evidence="14">
    <location>
        <begin position="28"/>
        <end position="57"/>
    </location>
</feature>
<keyword evidence="16" id="KW-0648">Protein biosynthesis</keyword>
<protein>
    <recommendedName>
        <fullName evidence="4">Negative elongation factor E</fullName>
    </recommendedName>
</protein>
<feature type="domain" description="RRM" evidence="15">
    <location>
        <begin position="173"/>
        <end position="243"/>
    </location>
</feature>
<dbReference type="GO" id="GO:0005694">
    <property type="term" value="C:chromosome"/>
    <property type="evidence" value="ECO:0007669"/>
    <property type="project" value="UniProtKB-SubCell"/>
</dbReference>
<sequence>MVYIHFPSNLTEEELMLQTKYQKLKKKKKALHALKTPKQEPEKPLIPKRPADARDAREVARKLIKSGAIQAIPKPQSKQDQVSFKRPKGQERKRVLPESPANVASYQPFSATQSTEPAPVGVTADPEKEVVTGRVQNLYQQLATERDREERGLVDKKIMEAPVVRPDKPRTGNTIYVSGNKVTEDFLKKHFSNFGTIVNVSMEIEKGRGFITFSKPESAEKAISDMHGKAAAGIQLQVQLARRQPQIEPINDASSSAVWSTLAASHSQKGSLKDKREMVHYDDIF</sequence>
<comment type="subunit">
    <text evidence="12">Component of the NELF complex, which is at least composed of TH1/NELF-D and NELF-E.</text>
</comment>
<evidence type="ECO:0000256" key="9">
    <source>
        <dbReference type="ARBA" id="ARBA00023163"/>
    </source>
</evidence>
<proteinExistence type="inferred from homology"/>
<feature type="region of interest" description="Disordered" evidence="14">
    <location>
        <begin position="72"/>
        <end position="97"/>
    </location>
</feature>
<dbReference type="InterPro" id="IPR000504">
    <property type="entry name" value="RRM_dom"/>
</dbReference>
<evidence type="ECO:0000256" key="11">
    <source>
        <dbReference type="ARBA" id="ARBA00054796"/>
    </source>
</evidence>
<dbReference type="GO" id="GO:0032021">
    <property type="term" value="C:NELF complex"/>
    <property type="evidence" value="ECO:0007669"/>
    <property type="project" value="InterPro"/>
</dbReference>
<comment type="subcellular location">
    <subcellularLocation>
        <location evidence="2">Chromosome</location>
    </subcellularLocation>
    <subcellularLocation>
        <location evidence="1">Nucleus</location>
    </subcellularLocation>
</comment>
<evidence type="ECO:0000313" key="16">
    <source>
        <dbReference type="EMBL" id="NBJ60836.1"/>
    </source>
</evidence>
<name>A0A6B2EEW7_9DIPT</name>
<dbReference type="SUPFAM" id="SSF54928">
    <property type="entry name" value="RNA-binding domain, RBD"/>
    <property type="match status" value="1"/>
</dbReference>
<dbReference type="Pfam" id="PF00076">
    <property type="entry name" value="RRM_1"/>
    <property type="match status" value="1"/>
</dbReference>
<dbReference type="FunFam" id="3.30.70.330:FF:000448">
    <property type="entry name" value="Negative elongation factor E"/>
    <property type="match status" value="1"/>
</dbReference>
<evidence type="ECO:0000256" key="12">
    <source>
        <dbReference type="ARBA" id="ARBA00065269"/>
    </source>
</evidence>
<evidence type="ECO:0000256" key="7">
    <source>
        <dbReference type="ARBA" id="ARBA00022884"/>
    </source>
</evidence>
<dbReference type="InterPro" id="IPR033102">
    <property type="entry name" value="NELFE"/>
</dbReference>
<dbReference type="Gene3D" id="3.30.70.330">
    <property type="match status" value="1"/>
</dbReference>
<keyword evidence="10" id="KW-0539">Nucleus</keyword>
<evidence type="ECO:0000256" key="14">
    <source>
        <dbReference type="SAM" id="MobiDB-lite"/>
    </source>
</evidence>
<keyword evidence="16" id="KW-0251">Elongation factor</keyword>
<organism evidence="16">
    <name type="scientific">Phlebotomus kandelakii</name>
    <dbReference type="NCBI Taxonomy" id="1109342"/>
    <lineage>
        <taxon>Eukaryota</taxon>
        <taxon>Metazoa</taxon>
        <taxon>Ecdysozoa</taxon>
        <taxon>Arthropoda</taxon>
        <taxon>Hexapoda</taxon>
        <taxon>Insecta</taxon>
        <taxon>Pterygota</taxon>
        <taxon>Neoptera</taxon>
        <taxon>Endopterygota</taxon>
        <taxon>Diptera</taxon>
        <taxon>Nematocera</taxon>
        <taxon>Psychodoidea</taxon>
        <taxon>Psychodidae</taxon>
        <taxon>Phlebotomus</taxon>
        <taxon>Larroussius</taxon>
    </lineage>
</organism>
<reference evidence="16" key="1">
    <citation type="submission" date="2019-10" db="EMBL/GenBank/DDBJ databases">
        <title>Short sand fly seasons in Tbilisi, Georgia, hinder development of host immunity to saliva of the visceral leishmaniasis vector Phlebotomus kandelakii.</title>
        <authorList>
            <person name="Oliveira F."/>
            <person name="Giorgobiani E."/>
            <person name="Guimaraes-Costa A.B."/>
            <person name="Abdeladhim M."/>
            <person name="Oristian J."/>
            <person name="Tskhvaradze L."/>
            <person name="Tsertsvadze N."/>
            <person name="Zakalashvili M."/>
            <person name="Valenzuela J.G."/>
            <person name="Kamhawi S."/>
        </authorList>
    </citation>
    <scope>NUCLEOTIDE SEQUENCE</scope>
    <source>
        <strain evidence="16">Wild-capture in Tbilisi</strain>
        <tissue evidence="16">Salivary glands</tissue>
    </source>
</reference>
<feature type="compositionally biased region" description="Basic and acidic residues" evidence="14">
    <location>
        <begin position="37"/>
        <end position="57"/>
    </location>
</feature>
<evidence type="ECO:0000256" key="13">
    <source>
        <dbReference type="PROSITE-ProRule" id="PRU00176"/>
    </source>
</evidence>
<dbReference type="PANTHER" id="PTHR17250">
    <property type="entry name" value="NEGATIVE ELONGATION FACTOR E"/>
    <property type="match status" value="1"/>
</dbReference>
<dbReference type="InterPro" id="IPR035979">
    <property type="entry name" value="RBD_domain_sf"/>
</dbReference>
<keyword evidence="8" id="KW-0805">Transcription regulation</keyword>
<evidence type="ECO:0000259" key="15">
    <source>
        <dbReference type="PROSITE" id="PS50102"/>
    </source>
</evidence>
<keyword evidence="6" id="KW-0678">Repressor</keyword>